<dbReference type="GO" id="GO:0005737">
    <property type="term" value="C:cytoplasm"/>
    <property type="evidence" value="ECO:0007669"/>
    <property type="project" value="TreeGrafter"/>
</dbReference>
<accession>A0A2N5UZK8</accession>
<dbReference type="Gene3D" id="1.10.287.110">
    <property type="entry name" value="DnaJ domain"/>
    <property type="match status" value="1"/>
</dbReference>
<reference evidence="3 4" key="1">
    <citation type="submission" date="2017-11" db="EMBL/GenBank/DDBJ databases">
        <title>De novo assembly and phasing of dikaryotic genomes from two isolates of Puccinia coronata f. sp. avenae, the causal agent of oat crown rust.</title>
        <authorList>
            <person name="Miller M.E."/>
            <person name="Zhang Y."/>
            <person name="Omidvar V."/>
            <person name="Sperschneider J."/>
            <person name="Schwessinger B."/>
            <person name="Raley C."/>
            <person name="Palmer J.M."/>
            <person name="Garnica D."/>
            <person name="Upadhyaya N."/>
            <person name="Rathjen J."/>
            <person name="Taylor J.M."/>
            <person name="Park R.F."/>
            <person name="Dodds P.N."/>
            <person name="Hirsch C.D."/>
            <person name="Kianian S.F."/>
            <person name="Figueroa M."/>
        </authorList>
    </citation>
    <scope>NUCLEOTIDE SEQUENCE [LARGE SCALE GENOMIC DNA]</scope>
    <source>
        <strain evidence="3">12SD80</strain>
    </source>
</reference>
<feature type="region of interest" description="Disordered" evidence="1">
    <location>
        <begin position="1"/>
        <end position="48"/>
    </location>
</feature>
<dbReference type="GO" id="GO:0044183">
    <property type="term" value="F:protein folding chaperone"/>
    <property type="evidence" value="ECO:0007669"/>
    <property type="project" value="TreeGrafter"/>
</dbReference>
<dbReference type="EMBL" id="PGCI01000071">
    <property type="protein sequence ID" value="PLW43179.1"/>
    <property type="molecule type" value="Genomic_DNA"/>
</dbReference>
<dbReference type="GO" id="GO:0051082">
    <property type="term" value="F:unfolded protein binding"/>
    <property type="evidence" value="ECO:0007669"/>
    <property type="project" value="TreeGrafter"/>
</dbReference>
<evidence type="ECO:0000256" key="1">
    <source>
        <dbReference type="SAM" id="MobiDB-lite"/>
    </source>
</evidence>
<dbReference type="SUPFAM" id="SSF46565">
    <property type="entry name" value="Chaperone J-domain"/>
    <property type="match status" value="1"/>
</dbReference>
<dbReference type="InterPro" id="IPR036869">
    <property type="entry name" value="J_dom_sf"/>
</dbReference>
<sequence length="278" mass="30677">MSHVGILQGPPVKRARPGRPGLDSRRSFPARGNATETERPLSNQKRPENMAIPNYYQILSLDFDPNLTAEEIRTAYKKASLLTHPDRSPNLTEAERRIATENFQKVADAYYILSNPSRRKEYDQIFRAQQESSASSDGQNQSTNNPFSDPLNFFKSFLFNHTQGSNPNSTGQPHQSRPDPEATFADVFEDLLQPEIERTTEGKTAKWQYLGAASGGTLGFIVGNLPGLAIGSFAGNRLGAIRDAKGKSVYEVFTSLESNQKTLIIKALALKVLGYALG</sequence>
<evidence type="ECO:0000313" key="3">
    <source>
        <dbReference type="EMBL" id="PLW43179.1"/>
    </source>
</evidence>
<dbReference type="SMART" id="SM00271">
    <property type="entry name" value="DnaJ"/>
    <property type="match status" value="1"/>
</dbReference>
<evidence type="ECO:0000313" key="4">
    <source>
        <dbReference type="Proteomes" id="UP000235392"/>
    </source>
</evidence>
<organism evidence="3 4">
    <name type="scientific">Puccinia coronata f. sp. avenae</name>
    <dbReference type="NCBI Taxonomy" id="200324"/>
    <lineage>
        <taxon>Eukaryota</taxon>
        <taxon>Fungi</taxon>
        <taxon>Dikarya</taxon>
        <taxon>Basidiomycota</taxon>
        <taxon>Pucciniomycotina</taxon>
        <taxon>Pucciniomycetes</taxon>
        <taxon>Pucciniales</taxon>
        <taxon>Pucciniaceae</taxon>
        <taxon>Puccinia</taxon>
    </lineage>
</organism>
<gene>
    <name evidence="3" type="ORF">PCASD_08069</name>
</gene>
<dbReference type="PRINTS" id="PR00625">
    <property type="entry name" value="JDOMAIN"/>
</dbReference>
<dbReference type="GO" id="GO:0005634">
    <property type="term" value="C:nucleus"/>
    <property type="evidence" value="ECO:0007669"/>
    <property type="project" value="TreeGrafter"/>
</dbReference>
<evidence type="ECO:0000259" key="2">
    <source>
        <dbReference type="PROSITE" id="PS50076"/>
    </source>
</evidence>
<comment type="caution">
    <text evidence="3">The sequence shown here is derived from an EMBL/GenBank/DDBJ whole genome shotgun (WGS) entry which is preliminary data.</text>
</comment>
<dbReference type="Proteomes" id="UP000235392">
    <property type="component" value="Unassembled WGS sequence"/>
</dbReference>
<dbReference type="CDD" id="cd06257">
    <property type="entry name" value="DnaJ"/>
    <property type="match status" value="1"/>
</dbReference>
<feature type="compositionally biased region" description="Polar residues" evidence="1">
    <location>
        <begin position="162"/>
        <end position="175"/>
    </location>
</feature>
<dbReference type="Pfam" id="PF00226">
    <property type="entry name" value="DnaJ"/>
    <property type="match status" value="1"/>
</dbReference>
<protein>
    <recommendedName>
        <fullName evidence="2">J domain-containing protein</fullName>
    </recommendedName>
</protein>
<dbReference type="GO" id="GO:0051087">
    <property type="term" value="F:protein-folding chaperone binding"/>
    <property type="evidence" value="ECO:0007669"/>
    <property type="project" value="TreeGrafter"/>
</dbReference>
<dbReference type="InterPro" id="IPR001623">
    <property type="entry name" value="DnaJ_domain"/>
</dbReference>
<dbReference type="PANTHER" id="PTHR43948">
    <property type="entry name" value="DNAJ HOMOLOG SUBFAMILY B"/>
    <property type="match status" value="1"/>
</dbReference>
<dbReference type="PANTHER" id="PTHR43948:SF21">
    <property type="entry name" value="DNAJ DOMAIN-CONTAINING PROTEIN"/>
    <property type="match status" value="1"/>
</dbReference>
<dbReference type="AlphaFoldDB" id="A0A2N5UZK8"/>
<proteinExistence type="predicted"/>
<feature type="domain" description="J" evidence="2">
    <location>
        <begin position="54"/>
        <end position="126"/>
    </location>
</feature>
<name>A0A2N5UZK8_9BASI</name>
<dbReference type="PROSITE" id="PS50076">
    <property type="entry name" value="DNAJ_2"/>
    <property type="match status" value="1"/>
</dbReference>
<feature type="region of interest" description="Disordered" evidence="1">
    <location>
        <begin position="162"/>
        <end position="181"/>
    </location>
</feature>